<evidence type="ECO:0000256" key="4">
    <source>
        <dbReference type="ARBA" id="ARBA00023015"/>
    </source>
</evidence>
<keyword evidence="5" id="KW-0804">Transcription</keyword>
<comment type="caution">
    <text evidence="8">The sequence shown here is derived from an EMBL/GenBank/DDBJ whole genome shotgun (WGS) entry which is preliminary data.</text>
</comment>
<comment type="subcellular location">
    <subcellularLocation>
        <location evidence="1">Nucleus</location>
    </subcellularLocation>
</comment>
<evidence type="ECO:0000256" key="1">
    <source>
        <dbReference type="ARBA" id="ARBA00004123"/>
    </source>
</evidence>
<evidence type="ECO:0000256" key="2">
    <source>
        <dbReference type="ARBA" id="ARBA00007530"/>
    </source>
</evidence>
<keyword evidence="6" id="KW-0539">Nucleus</keyword>
<name>A0A7J7JRH0_BUGNE</name>
<evidence type="ECO:0000256" key="5">
    <source>
        <dbReference type="ARBA" id="ARBA00023163"/>
    </source>
</evidence>
<dbReference type="FunFam" id="1.10.20.10:FF:000011">
    <property type="entry name" value="Transcription initiation factor TFIID subunit 12"/>
    <property type="match status" value="1"/>
</dbReference>
<dbReference type="GO" id="GO:0051123">
    <property type="term" value="P:RNA polymerase II preinitiation complex assembly"/>
    <property type="evidence" value="ECO:0007669"/>
    <property type="project" value="TreeGrafter"/>
</dbReference>
<dbReference type="Gene3D" id="1.10.20.10">
    <property type="entry name" value="Histone, subunit A"/>
    <property type="match status" value="1"/>
</dbReference>
<gene>
    <name evidence="8" type="ORF">EB796_012745</name>
</gene>
<dbReference type="InterPro" id="IPR003228">
    <property type="entry name" value="TFIID_TAF12_dom"/>
</dbReference>
<dbReference type="GO" id="GO:0046982">
    <property type="term" value="F:protein heterodimerization activity"/>
    <property type="evidence" value="ECO:0007669"/>
    <property type="project" value="InterPro"/>
</dbReference>
<dbReference type="PANTHER" id="PTHR12264">
    <property type="entry name" value="TRANSCRIPTION INITIATION FACTOR TFIID SUBUNIT 12"/>
    <property type="match status" value="1"/>
</dbReference>
<keyword evidence="9" id="KW-1185">Reference proteome</keyword>
<dbReference type="Proteomes" id="UP000593567">
    <property type="component" value="Unassembled WGS sequence"/>
</dbReference>
<accession>A0A7J7JRH0</accession>
<dbReference type="PANTHER" id="PTHR12264:SF21">
    <property type="entry name" value="TRANSCRIPTION INITIATION FACTOR TFIID SUBUNIT 12"/>
    <property type="match status" value="1"/>
</dbReference>
<protein>
    <recommendedName>
        <fullName evidence="3">Transcription initiation factor TFIID subunit 12</fullName>
    </recommendedName>
</protein>
<reference evidence="8" key="1">
    <citation type="submission" date="2020-06" db="EMBL/GenBank/DDBJ databases">
        <title>Draft genome of Bugula neritina, a colonial animal packing powerful symbionts and potential medicines.</title>
        <authorList>
            <person name="Rayko M."/>
        </authorList>
    </citation>
    <scope>NUCLEOTIDE SEQUENCE [LARGE SCALE GENOMIC DNA]</scope>
    <source>
        <strain evidence="8">Kwan_BN1</strain>
    </source>
</reference>
<evidence type="ECO:0000256" key="6">
    <source>
        <dbReference type="ARBA" id="ARBA00023242"/>
    </source>
</evidence>
<comment type="similarity">
    <text evidence="2">Belongs to the TAF12 family.</text>
</comment>
<evidence type="ECO:0000256" key="3">
    <source>
        <dbReference type="ARBA" id="ARBA00017484"/>
    </source>
</evidence>
<proteinExistence type="inferred from homology"/>
<sequence>MSAAPQKPTNFPEMINQIQTKIDSMGPGPHTEAQKEEIKNLQFLLAKAKQENSKTPHIQGTQPQFQMAAQPVGNGIKTEAPMLGASGGASNIPSTHKILDRKRLQDLVKEIDPNTQLEDDVEEVLMQIADDFIENVVNSSCDIAKHRCSDTLEVKDVQLHLERTWNMWIPGFGSEDIRPYKKAPATEAHKQRVALMKKMLRKA</sequence>
<evidence type="ECO:0000313" key="9">
    <source>
        <dbReference type="Proteomes" id="UP000593567"/>
    </source>
</evidence>
<dbReference type="InterPro" id="IPR009072">
    <property type="entry name" value="Histone-fold"/>
</dbReference>
<dbReference type="SUPFAM" id="SSF47113">
    <property type="entry name" value="Histone-fold"/>
    <property type="match status" value="1"/>
</dbReference>
<dbReference type="AlphaFoldDB" id="A0A7J7JRH0"/>
<evidence type="ECO:0000259" key="7">
    <source>
        <dbReference type="Pfam" id="PF03847"/>
    </source>
</evidence>
<dbReference type="OrthoDB" id="2193432at2759"/>
<evidence type="ECO:0000313" key="8">
    <source>
        <dbReference type="EMBL" id="KAF6028949.1"/>
    </source>
</evidence>
<keyword evidence="4" id="KW-0805">Transcription regulation</keyword>
<feature type="domain" description="Transcription initiation factor TFIID subunit 12" evidence="7">
    <location>
        <begin position="101"/>
        <end position="167"/>
    </location>
</feature>
<dbReference type="InterPro" id="IPR037794">
    <property type="entry name" value="TAF12"/>
</dbReference>
<dbReference type="EMBL" id="VXIV02001875">
    <property type="protein sequence ID" value="KAF6028949.1"/>
    <property type="molecule type" value="Genomic_DNA"/>
</dbReference>
<dbReference type="GO" id="GO:0003677">
    <property type="term" value="F:DNA binding"/>
    <property type="evidence" value="ECO:0007669"/>
    <property type="project" value="TreeGrafter"/>
</dbReference>
<dbReference type="Pfam" id="PF03847">
    <property type="entry name" value="TFIID_20kDa"/>
    <property type="match status" value="1"/>
</dbReference>
<organism evidence="8 9">
    <name type="scientific">Bugula neritina</name>
    <name type="common">Brown bryozoan</name>
    <name type="synonym">Sertularia neritina</name>
    <dbReference type="NCBI Taxonomy" id="10212"/>
    <lineage>
        <taxon>Eukaryota</taxon>
        <taxon>Metazoa</taxon>
        <taxon>Spiralia</taxon>
        <taxon>Lophotrochozoa</taxon>
        <taxon>Bryozoa</taxon>
        <taxon>Gymnolaemata</taxon>
        <taxon>Cheilostomatida</taxon>
        <taxon>Flustrina</taxon>
        <taxon>Buguloidea</taxon>
        <taxon>Bugulidae</taxon>
        <taxon>Bugula</taxon>
    </lineage>
</organism>
<dbReference type="GO" id="GO:0000124">
    <property type="term" value="C:SAGA complex"/>
    <property type="evidence" value="ECO:0007669"/>
    <property type="project" value="InterPro"/>
</dbReference>
<dbReference type="CDD" id="cd07981">
    <property type="entry name" value="HFD_TAF12"/>
    <property type="match status" value="1"/>
</dbReference>
<dbReference type="GO" id="GO:0005669">
    <property type="term" value="C:transcription factor TFIID complex"/>
    <property type="evidence" value="ECO:0007669"/>
    <property type="project" value="InterPro"/>
</dbReference>
<dbReference type="GO" id="GO:0017025">
    <property type="term" value="F:TBP-class protein binding"/>
    <property type="evidence" value="ECO:0007669"/>
    <property type="project" value="TreeGrafter"/>
</dbReference>